<dbReference type="InterPro" id="IPR036821">
    <property type="entry name" value="Peptide_deformylase_sf"/>
</dbReference>
<sequence>MSDPFMELLREMGLGRRGDPLLAQPARRFELPAEQEQAAMVLADLVTALDQICAARPFPKGSGIAAPQLGRPVAAAIVRPRGMADIALLNPCVVDHSDEIDVQWEGCLSCFQLRGRVSRSRAITVRWAMPDGQTVERRFTDGAARMVAHECDHLEGVLYLDRLVEGTQPIGIEEYTDGHRPWLYRPRSTSTTSVTEPLK</sequence>
<dbReference type="RefSeq" id="WP_195894304.1">
    <property type="nucleotide sequence ID" value="NZ_JADOGI010000012.1"/>
</dbReference>
<comment type="function">
    <text evidence="2">Removes the formyl group from the N-terminal Met of newly synthesized proteins. Requires at least a dipeptide for an efficient rate of reaction. N-terminal L-methionine is a prerequisite for activity but the enzyme has broad specificity at other positions.</text>
</comment>
<feature type="binding site" evidence="2">
    <location>
        <position position="153"/>
    </location>
    <ligand>
        <name>Fe cation</name>
        <dbReference type="ChEBI" id="CHEBI:24875"/>
    </ligand>
</feature>
<feature type="binding site" evidence="2">
    <location>
        <position position="149"/>
    </location>
    <ligand>
        <name>Fe cation</name>
        <dbReference type="ChEBI" id="CHEBI:24875"/>
    </ligand>
</feature>
<proteinExistence type="inferred from homology"/>
<dbReference type="EMBL" id="JADOGI010000012">
    <property type="protein sequence ID" value="MBF8185318.1"/>
    <property type="molecule type" value="Genomic_DNA"/>
</dbReference>
<accession>A0A931EZL4</accession>
<evidence type="ECO:0000256" key="1">
    <source>
        <dbReference type="ARBA" id="ARBA00010759"/>
    </source>
</evidence>
<keyword evidence="2" id="KW-0378">Hydrolase</keyword>
<keyword evidence="4" id="KW-1185">Reference proteome</keyword>
<organism evidence="3 4">
    <name type="scientific">Nonomuraea cypriaca</name>
    <dbReference type="NCBI Taxonomy" id="1187855"/>
    <lineage>
        <taxon>Bacteria</taxon>
        <taxon>Bacillati</taxon>
        <taxon>Actinomycetota</taxon>
        <taxon>Actinomycetes</taxon>
        <taxon>Streptosporangiales</taxon>
        <taxon>Streptosporangiaceae</taxon>
        <taxon>Nonomuraea</taxon>
    </lineage>
</organism>
<feature type="binding site" evidence="2">
    <location>
        <position position="107"/>
    </location>
    <ligand>
        <name>Fe cation</name>
        <dbReference type="ChEBI" id="CHEBI:24875"/>
    </ligand>
</feature>
<comment type="caution">
    <text evidence="3">The sequence shown here is derived from an EMBL/GenBank/DDBJ whole genome shotgun (WGS) entry which is preliminary data.</text>
</comment>
<dbReference type="GO" id="GO:0006412">
    <property type="term" value="P:translation"/>
    <property type="evidence" value="ECO:0007669"/>
    <property type="project" value="UniProtKB-UniRule"/>
</dbReference>
<keyword evidence="2" id="KW-0479">Metal-binding</keyword>
<dbReference type="AlphaFoldDB" id="A0A931EZL4"/>
<keyword evidence="2" id="KW-0408">Iron</keyword>
<dbReference type="PRINTS" id="PR01576">
    <property type="entry name" value="PDEFORMYLASE"/>
</dbReference>
<gene>
    <name evidence="2" type="primary">def</name>
    <name evidence="3" type="ORF">ITP53_06120</name>
</gene>
<evidence type="ECO:0000313" key="4">
    <source>
        <dbReference type="Proteomes" id="UP000605361"/>
    </source>
</evidence>
<keyword evidence="2" id="KW-0648">Protein biosynthesis</keyword>
<dbReference type="Pfam" id="PF01327">
    <property type="entry name" value="Pep_deformylase"/>
    <property type="match status" value="1"/>
</dbReference>
<reference evidence="3" key="1">
    <citation type="submission" date="2020-11" db="EMBL/GenBank/DDBJ databases">
        <title>Whole-genome analyses of Nonomuraea sp. K274.</title>
        <authorList>
            <person name="Veyisoglu A."/>
        </authorList>
    </citation>
    <scope>NUCLEOTIDE SEQUENCE</scope>
    <source>
        <strain evidence="3">K274</strain>
    </source>
</reference>
<evidence type="ECO:0000313" key="3">
    <source>
        <dbReference type="EMBL" id="MBF8185318.1"/>
    </source>
</evidence>
<evidence type="ECO:0000256" key="2">
    <source>
        <dbReference type="HAMAP-Rule" id="MF_00163"/>
    </source>
</evidence>
<feature type="active site" evidence="2">
    <location>
        <position position="150"/>
    </location>
</feature>
<comment type="catalytic activity">
    <reaction evidence="2">
        <text>N-terminal N-formyl-L-methionyl-[peptide] + H2O = N-terminal L-methionyl-[peptide] + formate</text>
        <dbReference type="Rhea" id="RHEA:24420"/>
        <dbReference type="Rhea" id="RHEA-COMP:10639"/>
        <dbReference type="Rhea" id="RHEA-COMP:10640"/>
        <dbReference type="ChEBI" id="CHEBI:15377"/>
        <dbReference type="ChEBI" id="CHEBI:15740"/>
        <dbReference type="ChEBI" id="CHEBI:49298"/>
        <dbReference type="ChEBI" id="CHEBI:64731"/>
        <dbReference type="EC" id="3.5.1.88"/>
    </reaction>
</comment>
<name>A0A931EZL4_9ACTN</name>
<dbReference type="EC" id="3.5.1.88" evidence="2"/>
<dbReference type="GO" id="GO:0046872">
    <property type="term" value="F:metal ion binding"/>
    <property type="evidence" value="ECO:0007669"/>
    <property type="project" value="UniProtKB-KW"/>
</dbReference>
<dbReference type="Proteomes" id="UP000605361">
    <property type="component" value="Unassembled WGS sequence"/>
</dbReference>
<dbReference type="SUPFAM" id="SSF56420">
    <property type="entry name" value="Peptide deformylase"/>
    <property type="match status" value="1"/>
</dbReference>
<protein>
    <recommendedName>
        <fullName evidence="2">Peptide deformylase</fullName>
        <shortName evidence="2">PDF</shortName>
        <ecNumber evidence="2">3.5.1.88</ecNumber>
    </recommendedName>
    <alternativeName>
        <fullName evidence="2">Polypeptide deformylase</fullName>
    </alternativeName>
</protein>
<dbReference type="Gene3D" id="3.90.45.10">
    <property type="entry name" value="Peptide deformylase"/>
    <property type="match status" value="1"/>
</dbReference>
<dbReference type="PANTHER" id="PTHR10458">
    <property type="entry name" value="PEPTIDE DEFORMYLASE"/>
    <property type="match status" value="1"/>
</dbReference>
<dbReference type="InterPro" id="IPR023635">
    <property type="entry name" value="Peptide_deformylase"/>
</dbReference>
<dbReference type="HAMAP" id="MF_00163">
    <property type="entry name" value="Pep_deformylase"/>
    <property type="match status" value="1"/>
</dbReference>
<dbReference type="GO" id="GO:0042586">
    <property type="term" value="F:peptide deformylase activity"/>
    <property type="evidence" value="ECO:0007669"/>
    <property type="project" value="UniProtKB-UniRule"/>
</dbReference>
<comment type="cofactor">
    <cofactor evidence="2">
        <name>Fe(2+)</name>
        <dbReference type="ChEBI" id="CHEBI:29033"/>
    </cofactor>
    <text evidence="2">Binds 1 Fe(2+) ion.</text>
</comment>
<dbReference type="PANTHER" id="PTHR10458:SF22">
    <property type="entry name" value="PEPTIDE DEFORMYLASE"/>
    <property type="match status" value="1"/>
</dbReference>
<comment type="similarity">
    <text evidence="1 2">Belongs to the polypeptide deformylase family.</text>
</comment>